<comment type="caution">
    <text evidence="1">The sequence shown here is derived from an EMBL/GenBank/DDBJ whole genome shotgun (WGS) entry which is preliminary data.</text>
</comment>
<protein>
    <submittedName>
        <fullName evidence="1">Uncharacterized protein</fullName>
    </submittedName>
</protein>
<keyword evidence="2" id="KW-1185">Reference proteome</keyword>
<proteinExistence type="predicted"/>
<sequence>MSKTILQINFPDVFQSPSDASCLIFPYFPPQKPQAVPASPALFQGAPARLRRFLPAEPKKLPLP</sequence>
<organism evidence="1 2">
    <name type="scientific">Flavobacterium gossypii</name>
    <dbReference type="NCBI Taxonomy" id="1646119"/>
    <lineage>
        <taxon>Bacteria</taxon>
        <taxon>Pseudomonadati</taxon>
        <taxon>Bacteroidota</taxon>
        <taxon>Flavobacteriia</taxon>
        <taxon>Flavobacteriales</taxon>
        <taxon>Flavobacteriaceae</taxon>
        <taxon>Flavobacterium</taxon>
    </lineage>
</organism>
<evidence type="ECO:0000313" key="2">
    <source>
        <dbReference type="Proteomes" id="UP000555003"/>
    </source>
</evidence>
<dbReference type="Proteomes" id="UP000555003">
    <property type="component" value="Unassembled WGS sequence"/>
</dbReference>
<name>A0ABR6DQ97_9FLAO</name>
<reference evidence="1 2" key="1">
    <citation type="submission" date="2020-08" db="EMBL/GenBank/DDBJ databases">
        <title>Genomic Encyclopedia of Type Strains, Phase IV (KMG-IV): sequencing the most valuable type-strain genomes for metagenomic binning, comparative biology and taxonomic classification.</title>
        <authorList>
            <person name="Goeker M."/>
        </authorList>
    </citation>
    <scope>NUCLEOTIDE SEQUENCE [LARGE SCALE GENOMIC DNA]</scope>
    <source>
        <strain evidence="1 2">DSM 100397</strain>
    </source>
</reference>
<dbReference type="EMBL" id="JACJIS010000001">
    <property type="protein sequence ID" value="MBA9073861.1"/>
    <property type="molecule type" value="Genomic_DNA"/>
</dbReference>
<evidence type="ECO:0000313" key="1">
    <source>
        <dbReference type="EMBL" id="MBA9073861.1"/>
    </source>
</evidence>
<gene>
    <name evidence="1" type="ORF">GGR22_001987</name>
</gene>
<accession>A0ABR6DQ97</accession>